<name>A0ABW6HUH9_9FLAO</name>
<organism evidence="2 3">
    <name type="scientific">Flavobacterium xylosi</name>
    <dbReference type="NCBI Taxonomy" id="3230415"/>
    <lineage>
        <taxon>Bacteria</taxon>
        <taxon>Pseudomonadati</taxon>
        <taxon>Bacteroidota</taxon>
        <taxon>Flavobacteriia</taxon>
        <taxon>Flavobacteriales</taxon>
        <taxon>Flavobacteriaceae</taxon>
        <taxon>Flavobacterium</taxon>
    </lineage>
</organism>
<feature type="transmembrane region" description="Helical" evidence="1">
    <location>
        <begin position="26"/>
        <end position="44"/>
    </location>
</feature>
<evidence type="ECO:0000256" key="1">
    <source>
        <dbReference type="SAM" id="Phobius"/>
    </source>
</evidence>
<keyword evidence="1" id="KW-0812">Transmembrane</keyword>
<dbReference type="Proteomes" id="UP001600109">
    <property type="component" value="Unassembled WGS sequence"/>
</dbReference>
<keyword evidence="1" id="KW-1133">Transmembrane helix</keyword>
<gene>
    <name evidence="2" type="ORF">ACFX5E_06145</name>
</gene>
<dbReference type="EMBL" id="JBHZPZ010000005">
    <property type="protein sequence ID" value="MFE3867655.1"/>
    <property type="molecule type" value="Genomic_DNA"/>
</dbReference>
<reference evidence="2 3" key="1">
    <citation type="submission" date="2024-06" db="EMBL/GenBank/DDBJ databases">
        <title>Flavobacterium spp. isolated from glacier.</title>
        <authorList>
            <person name="Han D."/>
        </authorList>
    </citation>
    <scope>NUCLEOTIDE SEQUENCE [LARGE SCALE GENOMIC DNA]</scope>
    <source>
        <strain evidence="2 3">LS2P90</strain>
    </source>
</reference>
<proteinExistence type="predicted"/>
<comment type="caution">
    <text evidence="2">The sequence shown here is derived from an EMBL/GenBank/DDBJ whole genome shotgun (WGS) entry which is preliminary data.</text>
</comment>
<feature type="transmembrane region" description="Helical" evidence="1">
    <location>
        <begin position="94"/>
        <end position="117"/>
    </location>
</feature>
<accession>A0ABW6HUH9</accession>
<keyword evidence="3" id="KW-1185">Reference proteome</keyword>
<feature type="transmembrane region" description="Helical" evidence="1">
    <location>
        <begin position="129"/>
        <end position="146"/>
    </location>
</feature>
<keyword evidence="1" id="KW-0472">Membrane</keyword>
<protein>
    <submittedName>
        <fullName evidence="2">Uncharacterized protein</fullName>
    </submittedName>
</protein>
<evidence type="ECO:0000313" key="2">
    <source>
        <dbReference type="EMBL" id="MFE3867655.1"/>
    </source>
</evidence>
<sequence>MELKSKTQGDIESINNITGFQLPYKFKIYGLVVFIVSMISSILLEIYLEEYKYNDLIKRIAISTAIVGLLIISISKEKIEDELILKLRMQSYNYAVLGAVIVYLTMPFINLAIVASFSSIPKMDGSKDVAVLGLLLTIQILAFRKLKKAYSEE</sequence>
<dbReference type="RefSeq" id="WP_379854308.1">
    <property type="nucleotide sequence ID" value="NZ_JBHZPZ010000005.1"/>
</dbReference>
<evidence type="ECO:0000313" key="3">
    <source>
        <dbReference type="Proteomes" id="UP001600109"/>
    </source>
</evidence>